<dbReference type="RefSeq" id="WP_065970446.1">
    <property type="nucleotide sequence ID" value="NZ_CP080624.1"/>
</dbReference>
<gene>
    <name evidence="4" type="ORF">C4900_10540</name>
</gene>
<dbReference type="Pfam" id="PF02597">
    <property type="entry name" value="ThiS"/>
    <property type="match status" value="1"/>
</dbReference>
<organism evidence="4 5">
    <name type="scientific">Acidiferrobacter thiooxydans</name>
    <dbReference type="NCBI Taxonomy" id="163359"/>
    <lineage>
        <taxon>Bacteria</taxon>
        <taxon>Pseudomonadati</taxon>
        <taxon>Pseudomonadota</taxon>
        <taxon>Gammaproteobacteria</taxon>
        <taxon>Acidiferrobacterales</taxon>
        <taxon>Acidiferrobacteraceae</taxon>
        <taxon>Acidiferrobacter</taxon>
    </lineage>
</organism>
<sequence length="79" mass="8344">MITVRYFAAVREILGCDTHKLAPTDTPQRASDVLEALAGARLADLPTPLLVAINCEHASLTSLVHDGDEVAFFPPVSGG</sequence>
<evidence type="ECO:0000256" key="3">
    <source>
        <dbReference type="ARBA" id="ARBA00024247"/>
    </source>
</evidence>
<dbReference type="GO" id="GO:1990133">
    <property type="term" value="C:molybdopterin adenylyltransferase complex"/>
    <property type="evidence" value="ECO:0007669"/>
    <property type="project" value="TreeGrafter"/>
</dbReference>
<accession>A0A1C2G1M8</accession>
<evidence type="ECO:0000256" key="1">
    <source>
        <dbReference type="ARBA" id="ARBA00022741"/>
    </source>
</evidence>
<evidence type="ECO:0000313" key="5">
    <source>
        <dbReference type="Proteomes" id="UP000253250"/>
    </source>
</evidence>
<dbReference type="GO" id="GO:0006777">
    <property type="term" value="P:Mo-molybdopterin cofactor biosynthetic process"/>
    <property type="evidence" value="ECO:0007669"/>
    <property type="project" value="InterPro"/>
</dbReference>
<dbReference type="Gene3D" id="3.10.20.30">
    <property type="match status" value="1"/>
</dbReference>
<dbReference type="CDD" id="cd00754">
    <property type="entry name" value="Ubl_MoaD"/>
    <property type="match status" value="1"/>
</dbReference>
<proteinExistence type="inferred from homology"/>
<dbReference type="InterPro" id="IPR044672">
    <property type="entry name" value="MOCS2A"/>
</dbReference>
<evidence type="ECO:0000313" key="4">
    <source>
        <dbReference type="EMBL" id="RCN56272.1"/>
    </source>
</evidence>
<keyword evidence="5" id="KW-1185">Reference proteome</keyword>
<dbReference type="GO" id="GO:0000166">
    <property type="term" value="F:nucleotide binding"/>
    <property type="evidence" value="ECO:0007669"/>
    <property type="project" value="UniProtKB-KW"/>
</dbReference>
<comment type="similarity">
    <text evidence="2">Belongs to the MoaD family.</text>
</comment>
<dbReference type="InterPro" id="IPR016155">
    <property type="entry name" value="Mopterin_synth/thiamin_S_b"/>
</dbReference>
<comment type="caution">
    <text evidence="4">The sequence shown here is derived from an EMBL/GenBank/DDBJ whole genome shotgun (WGS) entry which is preliminary data.</text>
</comment>
<dbReference type="InterPro" id="IPR003749">
    <property type="entry name" value="ThiS/MoaD-like"/>
</dbReference>
<protein>
    <recommendedName>
        <fullName evidence="3">Molybdopterin synthase sulfur carrier subunit</fullName>
    </recommendedName>
</protein>
<dbReference type="OrthoDB" id="9801945at2"/>
<dbReference type="Proteomes" id="UP000253250">
    <property type="component" value="Unassembled WGS sequence"/>
</dbReference>
<dbReference type="PANTHER" id="PTHR33359">
    <property type="entry name" value="MOLYBDOPTERIN SYNTHASE SULFUR CARRIER SUBUNIT"/>
    <property type="match status" value="1"/>
</dbReference>
<dbReference type="SUPFAM" id="SSF54285">
    <property type="entry name" value="MoaD/ThiS"/>
    <property type="match status" value="1"/>
</dbReference>
<name>A0A1C2G1M8_9GAMM</name>
<dbReference type="EMBL" id="PSYR01000002">
    <property type="protein sequence ID" value="RCN56272.1"/>
    <property type="molecule type" value="Genomic_DNA"/>
</dbReference>
<dbReference type="STRING" id="163359.A9R16_12085"/>
<reference evidence="4 5" key="1">
    <citation type="submission" date="2018-02" db="EMBL/GenBank/DDBJ databases">
        <title>Insights into the biology of acidophilic members of the Acidiferrobacteraceae family derived from comparative genomic analyses.</title>
        <authorList>
            <person name="Issotta F."/>
            <person name="Thyssen C."/>
            <person name="Mena C."/>
            <person name="Moya A."/>
            <person name="Bellenberg S."/>
            <person name="Sproer C."/>
            <person name="Covarrubias P.C."/>
            <person name="Sand W."/>
            <person name="Quatrini R."/>
            <person name="Vera M."/>
        </authorList>
    </citation>
    <scope>NUCLEOTIDE SEQUENCE [LARGE SCALE GENOMIC DNA]</scope>
    <source>
        <strain evidence="5">m-1</strain>
    </source>
</reference>
<dbReference type="PANTHER" id="PTHR33359:SF1">
    <property type="entry name" value="MOLYBDOPTERIN SYNTHASE SULFUR CARRIER SUBUNIT"/>
    <property type="match status" value="1"/>
</dbReference>
<dbReference type="AlphaFoldDB" id="A0A1C2G1M8"/>
<dbReference type="InterPro" id="IPR012675">
    <property type="entry name" value="Beta-grasp_dom_sf"/>
</dbReference>
<evidence type="ECO:0000256" key="2">
    <source>
        <dbReference type="ARBA" id="ARBA00024200"/>
    </source>
</evidence>
<keyword evidence="1" id="KW-0547">Nucleotide-binding</keyword>